<sequence length="535" mass="58891">MLCMIMKNNNKKYKKIVAELLVFLASTNIGHADEVYDLARVINSTLIQAPEILQQQAAVEGAEAGVKVQTGQFDHQVLSSYSTKLSNAPIISYNQSGFFNLSYLQSYQHLLQAGILKQFRTGISAGFSVNVLRTDPLNGQSQANAQGVDLTTSNQSNVNFQLNIPLLKGATEESAGAAEKAAILQYKAAQNDLSFVISSIVLNAINAYWDYKVAEETLEINRISEQRVQEWADKAKQLFIQKDPAHVKEMREKYRAEIDAVLAYLAGKHLSVVASTQLLEQAKIALTVAMGTPYNDFGMVKVSVEQFPKFDTVNLSPEQLNKSWVAQAIENRADLKAINLRQDANNVLVKKYTRDLMPQLDVSLNAGYQGLSEGASASTFGDAVYRNVPGPNLAGQLSFAYPLENNTQEGLLASQKALSRNTRIGIGQLERTISAQIDVDVSLLTRRMAEESMAEKAVAFYQPAVNELVERAMKEAPKLLNLLEYEDRLVQAKVGRLQVKSALAKLIAEVRFQTGTLIIGNDENHAVDINGLNGF</sequence>
<reference evidence="6 7" key="1">
    <citation type="journal article" date="2019" name="Antonie Van Leeuwenhoek">
        <title>Description of 'Ca. Methylobacter oryzae' KRF1, a novel species from the environmentally important Methylobacter clade 2.</title>
        <authorList>
            <person name="Khatri K."/>
            <person name="Mohite J.A."/>
            <person name="Pandit P.S."/>
            <person name="Bahulikar R."/>
            <person name="Rahalkar M.C."/>
        </authorList>
    </citation>
    <scope>NUCLEOTIDE SEQUENCE [LARGE SCALE GENOMIC DNA]</scope>
    <source>
        <strain evidence="6 7">KRF1</strain>
    </source>
</reference>
<keyword evidence="2" id="KW-1134">Transmembrane beta strand</keyword>
<dbReference type="SUPFAM" id="SSF56954">
    <property type="entry name" value="Outer membrane efflux proteins (OEP)"/>
    <property type="match status" value="1"/>
</dbReference>
<dbReference type="InterPro" id="IPR051906">
    <property type="entry name" value="TolC-like"/>
</dbReference>
<name>A0ABY3C6K6_9GAMM</name>
<keyword evidence="7" id="KW-1185">Reference proteome</keyword>
<evidence type="ECO:0000256" key="1">
    <source>
        <dbReference type="ARBA" id="ARBA00004442"/>
    </source>
</evidence>
<keyword evidence="5" id="KW-0998">Cell outer membrane</keyword>
<comment type="subcellular location">
    <subcellularLocation>
        <location evidence="1">Cell outer membrane</location>
    </subcellularLocation>
</comment>
<keyword evidence="4" id="KW-0472">Membrane</keyword>
<proteinExistence type="predicted"/>
<dbReference type="Gene3D" id="1.20.1600.10">
    <property type="entry name" value="Outer membrane efflux proteins (OEP)"/>
    <property type="match status" value="1"/>
</dbReference>
<evidence type="ECO:0000256" key="2">
    <source>
        <dbReference type="ARBA" id="ARBA00022452"/>
    </source>
</evidence>
<dbReference type="PANTHER" id="PTHR30026:SF23">
    <property type="entry name" value="TO APRF-PUTATIVE OUTER MEMBRANE EFFLUX PROTEIN OR SECRETED ALKALINE PHOSPHATASE-RELATED"/>
    <property type="match status" value="1"/>
</dbReference>
<comment type="caution">
    <text evidence="6">The sequence shown here is derived from an EMBL/GenBank/DDBJ whole genome shotgun (WGS) entry which is preliminary data.</text>
</comment>
<gene>
    <name evidence="6" type="ORF">EKO24_019290</name>
</gene>
<evidence type="ECO:0000256" key="3">
    <source>
        <dbReference type="ARBA" id="ARBA00022692"/>
    </source>
</evidence>
<evidence type="ECO:0000313" key="6">
    <source>
        <dbReference type="EMBL" id="TRW90374.1"/>
    </source>
</evidence>
<protein>
    <submittedName>
        <fullName evidence="6">TolC family protein</fullName>
    </submittedName>
</protein>
<evidence type="ECO:0000313" key="7">
    <source>
        <dbReference type="Proteomes" id="UP000733744"/>
    </source>
</evidence>
<accession>A0ABY3C6K6</accession>
<dbReference type="Proteomes" id="UP000733744">
    <property type="component" value="Unassembled WGS sequence"/>
</dbReference>
<evidence type="ECO:0000256" key="5">
    <source>
        <dbReference type="ARBA" id="ARBA00023237"/>
    </source>
</evidence>
<organism evidence="6 7">
    <name type="scientific">Candidatus Methylobacter oryzae</name>
    <dbReference type="NCBI Taxonomy" id="2497749"/>
    <lineage>
        <taxon>Bacteria</taxon>
        <taxon>Pseudomonadati</taxon>
        <taxon>Pseudomonadota</taxon>
        <taxon>Gammaproteobacteria</taxon>
        <taxon>Methylococcales</taxon>
        <taxon>Methylococcaceae</taxon>
        <taxon>Methylobacter</taxon>
    </lineage>
</organism>
<dbReference type="PANTHER" id="PTHR30026">
    <property type="entry name" value="OUTER MEMBRANE PROTEIN TOLC"/>
    <property type="match status" value="1"/>
</dbReference>
<keyword evidence="3" id="KW-0812">Transmembrane</keyword>
<dbReference type="EMBL" id="RYFG02000118">
    <property type="protein sequence ID" value="TRW90374.1"/>
    <property type="molecule type" value="Genomic_DNA"/>
</dbReference>
<evidence type="ECO:0000256" key="4">
    <source>
        <dbReference type="ARBA" id="ARBA00023136"/>
    </source>
</evidence>